<comment type="caution">
    <text evidence="3">The sequence shown here is derived from an EMBL/GenBank/DDBJ whole genome shotgun (WGS) entry which is preliminary data.</text>
</comment>
<dbReference type="EMBL" id="QXEV01000006">
    <property type="protein sequence ID" value="RIA77833.1"/>
    <property type="molecule type" value="Genomic_DNA"/>
</dbReference>
<organism evidence="3 4">
    <name type="scientific">Anaeroplasma bactoclasticum</name>
    <dbReference type="NCBI Taxonomy" id="2088"/>
    <lineage>
        <taxon>Bacteria</taxon>
        <taxon>Bacillati</taxon>
        <taxon>Mycoplasmatota</taxon>
        <taxon>Mollicutes</taxon>
        <taxon>Anaeroplasmatales</taxon>
        <taxon>Anaeroplasmataceae</taxon>
        <taxon>Anaeroplasma</taxon>
    </lineage>
</organism>
<keyword evidence="2" id="KW-0472">Membrane</keyword>
<evidence type="ECO:0000313" key="4">
    <source>
        <dbReference type="Proteomes" id="UP000266506"/>
    </source>
</evidence>
<accession>A0A397RUG8</accession>
<feature type="region of interest" description="Disordered" evidence="1">
    <location>
        <begin position="1"/>
        <end position="24"/>
    </location>
</feature>
<evidence type="ECO:0000256" key="1">
    <source>
        <dbReference type="SAM" id="MobiDB-lite"/>
    </source>
</evidence>
<dbReference type="InParanoid" id="A0A397RUG8"/>
<dbReference type="Proteomes" id="UP000266506">
    <property type="component" value="Unassembled WGS sequence"/>
</dbReference>
<evidence type="ECO:0008006" key="5">
    <source>
        <dbReference type="Google" id="ProtNLM"/>
    </source>
</evidence>
<gene>
    <name evidence="3" type="ORF">EI71_00809</name>
</gene>
<dbReference type="AlphaFoldDB" id="A0A397RUG8"/>
<keyword evidence="2" id="KW-0812">Transmembrane</keyword>
<protein>
    <recommendedName>
        <fullName evidence="5">DUF4044 domain-containing protein</fullName>
    </recommendedName>
</protein>
<keyword evidence="2" id="KW-1133">Transmembrane helix</keyword>
<reference evidence="3 4" key="1">
    <citation type="submission" date="2018-08" db="EMBL/GenBank/DDBJ databases">
        <title>Genomic Encyclopedia of Archaeal and Bacterial Type Strains, Phase II (KMG-II): from individual species to whole genera.</title>
        <authorList>
            <person name="Goeker M."/>
        </authorList>
    </citation>
    <scope>NUCLEOTIDE SEQUENCE [LARGE SCALE GENOMIC DNA]</scope>
    <source>
        <strain evidence="3 4">ATCC 27112</strain>
    </source>
</reference>
<evidence type="ECO:0000313" key="3">
    <source>
        <dbReference type="EMBL" id="RIA77833.1"/>
    </source>
</evidence>
<feature type="transmembrane region" description="Helical" evidence="2">
    <location>
        <begin position="33"/>
        <end position="56"/>
    </location>
</feature>
<name>A0A397RUG8_9MOLU</name>
<evidence type="ECO:0000256" key="2">
    <source>
        <dbReference type="SAM" id="Phobius"/>
    </source>
</evidence>
<keyword evidence="4" id="KW-1185">Reference proteome</keyword>
<proteinExistence type="predicted"/>
<sequence>MAQDKNNKYIKEDKNNDSKKKYKNPVSSKAGKIIIVTLALAMALSGIISLIIMACMGKL</sequence>
<dbReference type="RefSeq" id="WP_119015968.1">
    <property type="nucleotide sequence ID" value="NZ_QXEV01000006.1"/>
</dbReference>
<feature type="compositionally biased region" description="Basic and acidic residues" evidence="1">
    <location>
        <begin position="1"/>
        <end position="19"/>
    </location>
</feature>